<dbReference type="AlphaFoldDB" id="A0A6N6W3V2"/>
<feature type="region of interest" description="Disordered" evidence="1">
    <location>
        <begin position="145"/>
        <end position="180"/>
    </location>
</feature>
<organism evidence="2 3">
    <name type="scientific">Paraburkholderia madseniana</name>
    <dbReference type="NCBI Taxonomy" id="2599607"/>
    <lineage>
        <taxon>Bacteria</taxon>
        <taxon>Pseudomonadati</taxon>
        <taxon>Pseudomonadota</taxon>
        <taxon>Betaproteobacteria</taxon>
        <taxon>Burkholderiales</taxon>
        <taxon>Burkholderiaceae</taxon>
        <taxon>Paraburkholderia</taxon>
    </lineage>
</organism>
<evidence type="ECO:0000313" key="3">
    <source>
        <dbReference type="Proteomes" id="UP000463700"/>
    </source>
</evidence>
<name>A0A6N6W3V2_9BURK</name>
<reference evidence="2 3" key="1">
    <citation type="journal article" date="2020" name="Int. J. Syst. Evol. Microbiol.">
        <title>Paraburkholderia madseniana sp. nov., a phenolic acid-degrading bacterium isolated from acidic forest soil.</title>
        <authorList>
            <person name="Wilhelm R.C."/>
            <person name="Murphy S.J.L."/>
            <person name="Feriancek N.M."/>
            <person name="Karasz D.C."/>
            <person name="DeRito C.M."/>
            <person name="Newman J.D."/>
            <person name="Buckley D.H."/>
        </authorList>
    </citation>
    <scope>NUCLEOTIDE SEQUENCE [LARGE SCALE GENOMIC DNA]</scope>
    <source>
        <strain evidence="2 3">RP11</strain>
    </source>
</reference>
<feature type="region of interest" description="Disordered" evidence="1">
    <location>
        <begin position="1"/>
        <end position="42"/>
    </location>
</feature>
<dbReference type="EMBL" id="VOSW01000107">
    <property type="protein sequence ID" value="KAE8754891.1"/>
    <property type="molecule type" value="Genomic_DNA"/>
</dbReference>
<gene>
    <name evidence="2" type="ORF">FSO04_37340</name>
</gene>
<dbReference type="Proteomes" id="UP000463700">
    <property type="component" value="Unassembled WGS sequence"/>
</dbReference>
<comment type="caution">
    <text evidence="2">The sequence shown here is derived from an EMBL/GenBank/DDBJ whole genome shotgun (WGS) entry which is preliminary data.</text>
</comment>
<accession>A0A6N6W3V2</accession>
<evidence type="ECO:0000256" key="1">
    <source>
        <dbReference type="SAM" id="MobiDB-lite"/>
    </source>
</evidence>
<protein>
    <submittedName>
        <fullName evidence="2">Uncharacterized protein</fullName>
    </submittedName>
</protein>
<sequence length="194" mass="19979">MISDDRTPHAYADPTPLFEPPTAPGFDTPFHAGTAVSAASAPPGDNELDAIAAEALAEFEALVDEIVAELAAHWDGCAKAAPDSLQFGAGEADNNSRDEEIRQYARELVAAAYVNQDNSVWDPADAQSYASGTQADALLPTLLSLTDEPGEASPSEDAGGADSAYPSSEPTVAAQDEPAADGNSVLSFVAVARC</sequence>
<evidence type="ECO:0000313" key="2">
    <source>
        <dbReference type="EMBL" id="KAE8754891.1"/>
    </source>
</evidence>
<proteinExistence type="predicted"/>
<dbReference type="RefSeq" id="WP_154566499.1">
    <property type="nucleotide sequence ID" value="NZ_VOSW01000107.1"/>
</dbReference>